<evidence type="ECO:0000313" key="2">
    <source>
        <dbReference type="EMBL" id="PQB05001.1"/>
    </source>
</evidence>
<sequence length="655" mass="76351">MFKRLVLVVFIGFSTVCWAQDKGLRINQNVPPPNVGQGKDNDQEEQGFLDKNNIRRAPIDLYKIISHDRDTTFLDTTQSIQKEYKFNYLRRDRFELLPFNNVGQTYNTLAYNFDSNHLKPRFVAQSHHFNYRDMEDMNYFNVPTPLTELYFKTAFEQGQQLDAFFTVNTKKNFNFSVAYKGLRSLGKYQHALASTGNFRFTSNWVAPNKRTRFRGHIAAQDILNQENGGLTPSSIALFEANDPEFQDRGRLDVNFENAENKLEGLRFFGELEYDLIKDVDSTSQNVVTLGGWGMYEDKFYEYRQNSAYDGFGPAYVATDLRKKTKLEDFQGSGYVRWENDVIGQLGGYVKYTDYNYGYNSVLILDQGRITNRLKGDLVELGATYQKQYRRFEVFGKGAINLAGDFDGNFLEAGIGYQLQPESKVTATARIHSVAPDFGFLLYQSDYVNYNWQNELNNIKTQELELDLASSKWLDLTVTYTGIDDYTYYQIRSNDSTPSPSQFGERVDYVKVKAEKEFRWRKFALMNTILFQQALSGEEVFNVPEFVTRNSLYYEDRWFKNALFVQTGLNFTFFTEYNMNAYDPVIAEFYVQNDEKLGAFPLVDLFFNVKVKQTRIFFKWEHFNQLFSSTNKHFSAPGYPYRDAVIRFGLVWNFLL</sequence>
<accession>A0A2S7KQV7</accession>
<dbReference type="SUPFAM" id="SSF56935">
    <property type="entry name" value="Porins"/>
    <property type="match status" value="1"/>
</dbReference>
<keyword evidence="1" id="KW-0732">Signal</keyword>
<evidence type="ECO:0000313" key="3">
    <source>
        <dbReference type="Proteomes" id="UP000239800"/>
    </source>
</evidence>
<comment type="caution">
    <text evidence="2">The sequence shown here is derived from an EMBL/GenBank/DDBJ whole genome shotgun (WGS) entry which is preliminary data.</text>
</comment>
<feature type="signal peptide" evidence="1">
    <location>
        <begin position="1"/>
        <end position="19"/>
    </location>
</feature>
<dbReference type="RefSeq" id="WP_104812932.1">
    <property type="nucleotide sequence ID" value="NZ_MQUB01000001.1"/>
</dbReference>
<dbReference type="InterPro" id="IPR025631">
    <property type="entry name" value="Porin_10"/>
</dbReference>
<evidence type="ECO:0008006" key="4">
    <source>
        <dbReference type="Google" id="ProtNLM"/>
    </source>
</evidence>
<proteinExistence type="predicted"/>
<protein>
    <recommendedName>
        <fullName evidence="4">Porin</fullName>
    </recommendedName>
</protein>
<dbReference type="Pfam" id="PF14121">
    <property type="entry name" value="Porin_10"/>
    <property type="match status" value="1"/>
</dbReference>
<gene>
    <name evidence="2" type="ORF">BST85_08935</name>
</gene>
<feature type="chain" id="PRO_5015735913" description="Porin" evidence="1">
    <location>
        <begin position="20"/>
        <end position="655"/>
    </location>
</feature>
<dbReference type="OrthoDB" id="9812454at2"/>
<dbReference type="Proteomes" id="UP000239800">
    <property type="component" value="Unassembled WGS sequence"/>
</dbReference>
<evidence type="ECO:0000256" key="1">
    <source>
        <dbReference type="SAM" id="SignalP"/>
    </source>
</evidence>
<name>A0A2S7KQV7_9FLAO</name>
<organism evidence="2 3">
    <name type="scientific">Aureitalea marina</name>
    <dbReference type="NCBI Taxonomy" id="930804"/>
    <lineage>
        <taxon>Bacteria</taxon>
        <taxon>Pseudomonadati</taxon>
        <taxon>Bacteroidota</taxon>
        <taxon>Flavobacteriia</taxon>
        <taxon>Flavobacteriales</taxon>
        <taxon>Flavobacteriaceae</taxon>
        <taxon>Aureitalea</taxon>
    </lineage>
</organism>
<dbReference type="EMBL" id="MQUB01000001">
    <property type="protein sequence ID" value="PQB05001.1"/>
    <property type="molecule type" value="Genomic_DNA"/>
</dbReference>
<dbReference type="AlphaFoldDB" id="A0A2S7KQV7"/>
<keyword evidence="3" id="KW-1185">Reference proteome</keyword>
<reference evidence="2 3" key="1">
    <citation type="submission" date="2016-11" db="EMBL/GenBank/DDBJ databases">
        <title>Trade-off between light-utilization and light-protection in marine flavobacteria.</title>
        <authorList>
            <person name="Kumagai Y."/>
        </authorList>
    </citation>
    <scope>NUCLEOTIDE SEQUENCE [LARGE SCALE GENOMIC DNA]</scope>
    <source>
        <strain evidence="2 3">NBRC 107741</strain>
    </source>
</reference>